<dbReference type="PANTHER" id="PTHR45702">
    <property type="entry name" value="ADAM10/ADAM17 METALLOPEPTIDASE FAMILY MEMBER"/>
    <property type="match status" value="1"/>
</dbReference>
<feature type="binding site" evidence="4">
    <location>
        <position position="381"/>
    </location>
    <ligand>
        <name>Zn(2+)</name>
        <dbReference type="ChEBI" id="CHEBI:29105"/>
        <note>catalytic</note>
    </ligand>
</feature>
<dbReference type="Gene3D" id="4.10.70.10">
    <property type="entry name" value="Disintegrin domain"/>
    <property type="match status" value="1"/>
</dbReference>
<dbReference type="PROSITE" id="PS50215">
    <property type="entry name" value="ADAM_MEPRO"/>
    <property type="match status" value="1"/>
</dbReference>
<dbReference type="InterPro" id="IPR024079">
    <property type="entry name" value="MetalloPept_cat_dom_sf"/>
</dbReference>
<feature type="binding site" evidence="4">
    <location>
        <position position="375"/>
    </location>
    <ligand>
        <name>Zn(2+)</name>
        <dbReference type="ChEBI" id="CHEBI:29105"/>
        <note>catalytic</note>
    </ligand>
</feature>
<keyword evidence="3" id="KW-0165">Cleavage on pair of basic residues</keyword>
<keyword evidence="4" id="KW-0862">Zinc</keyword>
<dbReference type="PROSITE" id="PS50214">
    <property type="entry name" value="DISINTEGRIN_2"/>
    <property type="match status" value="1"/>
</dbReference>
<feature type="domain" description="Disintegrin" evidence="5">
    <location>
        <begin position="443"/>
        <end position="527"/>
    </location>
</feature>
<comment type="caution">
    <text evidence="4">Lacks conserved residue(s) required for the propagation of feature annotation.</text>
</comment>
<dbReference type="InterPro" id="IPR051489">
    <property type="entry name" value="ADAM_Metalloproteinase"/>
</dbReference>
<feature type="domain" description="Peptidase M12B" evidence="6">
    <location>
        <begin position="233"/>
        <end position="427"/>
    </location>
</feature>
<dbReference type="Proteomes" id="UP000828390">
    <property type="component" value="Unassembled WGS sequence"/>
</dbReference>
<feature type="binding site" evidence="4">
    <location>
        <position position="371"/>
    </location>
    <ligand>
        <name>Zn(2+)</name>
        <dbReference type="ChEBI" id="CHEBI:29105"/>
        <note>catalytic</note>
    </ligand>
</feature>
<evidence type="ECO:0000313" key="8">
    <source>
        <dbReference type="Proteomes" id="UP000828390"/>
    </source>
</evidence>
<feature type="active site" evidence="4">
    <location>
        <position position="372"/>
    </location>
</feature>
<evidence type="ECO:0000256" key="2">
    <source>
        <dbReference type="ARBA" id="ARBA00012332"/>
    </source>
</evidence>
<dbReference type="Pfam" id="PF21299">
    <property type="entry name" value="ADAM10_Cys-rich"/>
    <property type="match status" value="1"/>
</dbReference>
<evidence type="ECO:0000256" key="4">
    <source>
        <dbReference type="PROSITE-ProRule" id="PRU00276"/>
    </source>
</evidence>
<dbReference type="InterPro" id="IPR001590">
    <property type="entry name" value="Peptidase_M12B"/>
</dbReference>
<dbReference type="InterPro" id="IPR036436">
    <property type="entry name" value="Disintegrin_dom_sf"/>
</dbReference>
<dbReference type="AlphaFoldDB" id="A0A9D4MEP6"/>
<dbReference type="GO" id="GO:0005886">
    <property type="term" value="C:plasma membrane"/>
    <property type="evidence" value="ECO:0007669"/>
    <property type="project" value="TreeGrafter"/>
</dbReference>
<dbReference type="SUPFAM" id="SSF55486">
    <property type="entry name" value="Metalloproteases ('zincins'), catalytic domain"/>
    <property type="match status" value="1"/>
</dbReference>
<evidence type="ECO:0000256" key="1">
    <source>
        <dbReference type="ARBA" id="ARBA00001809"/>
    </source>
</evidence>
<dbReference type="Pfam" id="PF13688">
    <property type="entry name" value="Reprolysin_5"/>
    <property type="match status" value="1"/>
</dbReference>
<dbReference type="GO" id="GO:0006509">
    <property type="term" value="P:membrane protein ectodomain proteolysis"/>
    <property type="evidence" value="ECO:0007669"/>
    <property type="project" value="TreeGrafter"/>
</dbReference>
<evidence type="ECO:0000259" key="6">
    <source>
        <dbReference type="PROSITE" id="PS50215"/>
    </source>
</evidence>
<comment type="caution">
    <text evidence="7">The sequence shown here is derived from an EMBL/GenBank/DDBJ whole genome shotgun (WGS) entry which is preliminary data.</text>
</comment>
<dbReference type="PANTHER" id="PTHR45702:SF3">
    <property type="entry name" value="KUZBANIAN-LIKE, ISOFORM A"/>
    <property type="match status" value="1"/>
</dbReference>
<dbReference type="GO" id="GO:0046872">
    <property type="term" value="F:metal ion binding"/>
    <property type="evidence" value="ECO:0007669"/>
    <property type="project" value="UniProtKB-KW"/>
</dbReference>
<dbReference type="GO" id="GO:0007219">
    <property type="term" value="P:Notch signaling pathway"/>
    <property type="evidence" value="ECO:0007669"/>
    <property type="project" value="TreeGrafter"/>
</dbReference>
<dbReference type="EC" id="3.4.24.81" evidence="2"/>
<evidence type="ECO:0000259" key="5">
    <source>
        <dbReference type="PROSITE" id="PS50214"/>
    </source>
</evidence>
<reference evidence="7" key="1">
    <citation type="journal article" date="2019" name="bioRxiv">
        <title>The Genome of the Zebra Mussel, Dreissena polymorpha: A Resource for Invasive Species Research.</title>
        <authorList>
            <person name="McCartney M.A."/>
            <person name="Auch B."/>
            <person name="Kono T."/>
            <person name="Mallez S."/>
            <person name="Zhang Y."/>
            <person name="Obille A."/>
            <person name="Becker A."/>
            <person name="Abrahante J.E."/>
            <person name="Garbe J."/>
            <person name="Badalamenti J.P."/>
            <person name="Herman A."/>
            <person name="Mangelson H."/>
            <person name="Liachko I."/>
            <person name="Sullivan S."/>
            <person name="Sone E.D."/>
            <person name="Koren S."/>
            <person name="Silverstein K.A.T."/>
            <person name="Beckman K.B."/>
            <person name="Gohl D.M."/>
        </authorList>
    </citation>
    <scope>NUCLEOTIDE SEQUENCE</scope>
    <source>
        <strain evidence="7">Duluth1</strain>
        <tissue evidence="7">Whole animal</tissue>
    </source>
</reference>
<accession>A0A9D4MEP6</accession>
<name>A0A9D4MEP6_DREPO</name>
<dbReference type="SMART" id="SM00050">
    <property type="entry name" value="DISIN"/>
    <property type="match status" value="1"/>
</dbReference>
<dbReference type="GO" id="GO:0004222">
    <property type="term" value="F:metalloendopeptidase activity"/>
    <property type="evidence" value="ECO:0007669"/>
    <property type="project" value="InterPro"/>
</dbReference>
<evidence type="ECO:0000313" key="7">
    <source>
        <dbReference type="EMBL" id="KAH3875990.1"/>
    </source>
</evidence>
<dbReference type="Gene3D" id="3.40.390.10">
    <property type="entry name" value="Collagenase (Catalytic Domain)"/>
    <property type="match status" value="2"/>
</dbReference>
<keyword evidence="4" id="KW-0479">Metal-binding</keyword>
<evidence type="ECO:0000256" key="3">
    <source>
        <dbReference type="ARBA" id="ARBA00022685"/>
    </source>
</evidence>
<protein>
    <recommendedName>
        <fullName evidence="2">ADAM10 endopeptidase</fullName>
        <ecNumber evidence="2">3.4.24.81</ecNumber>
    </recommendedName>
</protein>
<reference evidence="7" key="2">
    <citation type="submission" date="2020-11" db="EMBL/GenBank/DDBJ databases">
        <authorList>
            <person name="McCartney M.A."/>
            <person name="Auch B."/>
            <person name="Kono T."/>
            <person name="Mallez S."/>
            <person name="Becker A."/>
            <person name="Gohl D.M."/>
            <person name="Silverstein K.A.T."/>
            <person name="Koren S."/>
            <person name="Bechman K.B."/>
            <person name="Herman A."/>
            <person name="Abrahante J.E."/>
            <person name="Garbe J."/>
        </authorList>
    </citation>
    <scope>NUCLEOTIDE SEQUENCE</scope>
    <source>
        <strain evidence="7">Duluth1</strain>
        <tissue evidence="7">Whole animal</tissue>
    </source>
</reference>
<sequence>MTKLEKHQPETLEILIKRVFVAIALVVCYSTETEASLDEISPFISNYELVTYDHAALRHDHMTKRSTNQPVIFQFAAFGRTFTPIMKLQSDIFHPDLIVETGNSSLQFSSYTSYSGHIKECGGNVHGIITKDGHFEGRIITNEDIYHIERTRHYKNISDPTPYHTVVYRQSDVMFNITNAKCSHARKMNTSSIAGKTKFSDSDSKQTHADFGSEKWMTRNYRRYKRGADTLKTTCELYMQADHLFYERYGSDMDTVIEKLTLHVQVVNSIFQTIDFDGSGSPDNVGFIIKKIKVWTDPEAQGYKYGGNFDVDFFLDLHSKENYDAYCIEFDRQAGQLTYQGIGMSLNTGIVTTLNYGADIPPAVSYVTFAHEIGHNFGSDHDPDSNPICTPGDPTGNYIMYSHASLGTKPNNTKMSSCSIESIGPILKAKAWSAGGCFVQNTGQICGNRVVEGDEECDCGWGEECVESCCNPQVENPGLPRVETPCTRKSSAVCSPSEGACCKTDCTYSGTDHSCRNESGCLEEAFCKYPYFFFSLLSNKTSCGGDDSSLVCFNGECSGSICLAHGREPCYCPGSDWKDVQLCQVCCLDDGVCKSSYVLDDIPDAAALPGTPCNNLQGYCDIFRICREVCF</sequence>
<comment type="catalytic activity">
    <reaction evidence="1">
        <text>Endopeptidase of broad specificity.</text>
        <dbReference type="EC" id="3.4.24.81"/>
    </reaction>
</comment>
<keyword evidence="8" id="KW-1185">Reference proteome</keyword>
<gene>
    <name evidence="7" type="ORF">DPMN_039269</name>
</gene>
<dbReference type="InterPro" id="IPR001762">
    <property type="entry name" value="Disintegrin_dom"/>
</dbReference>
<organism evidence="7 8">
    <name type="scientific">Dreissena polymorpha</name>
    <name type="common">Zebra mussel</name>
    <name type="synonym">Mytilus polymorpha</name>
    <dbReference type="NCBI Taxonomy" id="45954"/>
    <lineage>
        <taxon>Eukaryota</taxon>
        <taxon>Metazoa</taxon>
        <taxon>Spiralia</taxon>
        <taxon>Lophotrochozoa</taxon>
        <taxon>Mollusca</taxon>
        <taxon>Bivalvia</taxon>
        <taxon>Autobranchia</taxon>
        <taxon>Heteroconchia</taxon>
        <taxon>Euheterodonta</taxon>
        <taxon>Imparidentia</taxon>
        <taxon>Neoheterodontei</taxon>
        <taxon>Myida</taxon>
        <taxon>Dreissenoidea</taxon>
        <taxon>Dreissenidae</taxon>
        <taxon>Dreissena</taxon>
    </lineage>
</organism>
<dbReference type="EMBL" id="JAIWYP010000002">
    <property type="protein sequence ID" value="KAH3875990.1"/>
    <property type="molecule type" value="Genomic_DNA"/>
</dbReference>
<dbReference type="InterPro" id="IPR049038">
    <property type="entry name" value="ADAM10_Cys-rich"/>
</dbReference>
<dbReference type="SUPFAM" id="SSF57552">
    <property type="entry name" value="Blood coagulation inhibitor (disintegrin)"/>
    <property type="match status" value="1"/>
</dbReference>
<proteinExistence type="predicted"/>